<evidence type="ECO:0000256" key="2">
    <source>
        <dbReference type="PROSITE-ProRule" id="PRU00591"/>
    </source>
</evidence>
<organism evidence="3 4">
    <name type="scientific">Enterocloster alcoholdehydrogenati</name>
    <dbReference type="NCBI Taxonomy" id="2547410"/>
    <lineage>
        <taxon>Bacteria</taxon>
        <taxon>Bacillati</taxon>
        <taxon>Bacillota</taxon>
        <taxon>Clostridia</taxon>
        <taxon>Lachnospirales</taxon>
        <taxon>Lachnospiraceae</taxon>
        <taxon>Enterocloster</taxon>
    </lineage>
</organism>
<gene>
    <name evidence="3" type="ORF">F130042H8_15970</name>
</gene>
<dbReference type="Proteomes" id="UP001600894">
    <property type="component" value="Unassembled WGS sequence"/>
</dbReference>
<dbReference type="RefSeq" id="WP_176253547.1">
    <property type="nucleotide sequence ID" value="NZ_BAABXL010000001.1"/>
</dbReference>
<reference evidence="3 4" key="1">
    <citation type="submission" date="2024-04" db="EMBL/GenBank/DDBJ databases">
        <title>Defined microbial consortia suppress multidrug-resistant proinflammatory Enterobacteriaceae via ecological control.</title>
        <authorList>
            <person name="Furuichi M."/>
            <person name="Kawaguchi T."/>
            <person name="Pust M."/>
            <person name="Yasuma K."/>
            <person name="Plichta D."/>
            <person name="Hasegawa N."/>
            <person name="Ohya T."/>
            <person name="Bhattarai S."/>
            <person name="Sasajima S."/>
            <person name="Aoto Y."/>
            <person name="Tuganbaev T."/>
            <person name="Yaginuma M."/>
            <person name="Ueda M."/>
            <person name="Okahashi N."/>
            <person name="Amafuji K."/>
            <person name="Kiridooshi Y."/>
            <person name="Sugita K."/>
            <person name="Strazar M."/>
            <person name="Skelly A."/>
            <person name="Suda W."/>
            <person name="Hattori M."/>
            <person name="Nakamoto N."/>
            <person name="Caballero S."/>
            <person name="Norman J."/>
            <person name="Olle B."/>
            <person name="Tanoue T."/>
            <person name="Arita M."/>
            <person name="Bucci V."/>
            <person name="Atarashi K."/>
            <person name="Xavier R."/>
            <person name="Honda K."/>
        </authorList>
    </citation>
    <scope>NUCLEOTIDE SEQUENCE [LARGE SCALE GENOMIC DNA]</scope>
    <source>
        <strain evidence="4">f13</strain>
    </source>
</reference>
<name>A0ABQ0AWZ1_9FIRM</name>
<dbReference type="SUPFAM" id="SSF69318">
    <property type="entry name" value="Integrin alpha N-terminal domain"/>
    <property type="match status" value="1"/>
</dbReference>
<dbReference type="Gene3D" id="2.10.270.10">
    <property type="entry name" value="Cholin Binding"/>
    <property type="match status" value="1"/>
</dbReference>
<dbReference type="InterPro" id="IPR028994">
    <property type="entry name" value="Integrin_alpha_N"/>
</dbReference>
<dbReference type="SUPFAM" id="SSF69360">
    <property type="entry name" value="Cell wall binding repeat"/>
    <property type="match status" value="1"/>
</dbReference>
<evidence type="ECO:0000256" key="1">
    <source>
        <dbReference type="ARBA" id="ARBA00022737"/>
    </source>
</evidence>
<evidence type="ECO:0000313" key="4">
    <source>
        <dbReference type="Proteomes" id="UP001600894"/>
    </source>
</evidence>
<evidence type="ECO:0008006" key="5">
    <source>
        <dbReference type="Google" id="ProtNLM"/>
    </source>
</evidence>
<keyword evidence="1" id="KW-0677">Repeat</keyword>
<sequence length="312" mass="34418">MAVKNRVKTVIGGFLCLSVLFGGRGTLCAWAGLEGSWDRSEDGKHWQYVYSPGEPVCSQWIVSEGNDYYLDNNGNMKTGWFTDPADGSRYYLGEDGALRKNTFLPDGSYAGEDGRILKAFGVWRKAMDTQLTKLIRSGTEGVFALADLNGDGYRDLAVLESGGGSSHVLLTAVWDEEEETLCLGAESANDEEEQSHLAYNSRSQSVWLITESGDGRQKDYFTLEDNGAYFEQIRHFETDTDDWGGTLYYVDGDETDQGEWEQLQEDARSMSGEDQGDFFTAMGISATPLDADSVAKALDQAPSGEELALWQP</sequence>
<evidence type="ECO:0000313" key="3">
    <source>
        <dbReference type="EMBL" id="GAA6268537.1"/>
    </source>
</evidence>
<keyword evidence="4" id="KW-1185">Reference proteome</keyword>
<dbReference type="InterPro" id="IPR018337">
    <property type="entry name" value="Cell_wall/Cho-bd_repeat"/>
</dbReference>
<dbReference type="Pfam" id="PF19127">
    <property type="entry name" value="Choline_bind_3"/>
    <property type="match status" value="1"/>
</dbReference>
<dbReference type="PROSITE" id="PS51170">
    <property type="entry name" value="CW"/>
    <property type="match status" value="1"/>
</dbReference>
<accession>A0ABQ0AWZ1</accession>
<proteinExistence type="predicted"/>
<dbReference type="EMBL" id="BAABXL010000001">
    <property type="protein sequence ID" value="GAA6268537.1"/>
    <property type="molecule type" value="Genomic_DNA"/>
</dbReference>
<comment type="caution">
    <text evidence="3">The sequence shown here is derived from an EMBL/GenBank/DDBJ whole genome shotgun (WGS) entry which is preliminary data.</text>
</comment>
<feature type="repeat" description="Cell wall-binding" evidence="2">
    <location>
        <begin position="77"/>
        <end position="98"/>
    </location>
</feature>
<protein>
    <recommendedName>
        <fullName evidence="5">Cell wall binding repeat-containing protein</fullName>
    </recommendedName>
</protein>